<organism evidence="3 4">
    <name type="scientific">Streptomyces glaucescens</name>
    <dbReference type="NCBI Taxonomy" id="1907"/>
    <lineage>
        <taxon>Bacteria</taxon>
        <taxon>Bacillati</taxon>
        <taxon>Actinomycetota</taxon>
        <taxon>Actinomycetes</taxon>
        <taxon>Kitasatosporales</taxon>
        <taxon>Streptomycetaceae</taxon>
        <taxon>Streptomyces</taxon>
    </lineage>
</organism>
<dbReference type="HOGENOM" id="CLU_090336_4_1_11"/>
<dbReference type="Pfam" id="PF13581">
    <property type="entry name" value="HATPase_c_2"/>
    <property type="match status" value="1"/>
</dbReference>
<sequence>MPLSVHHTSAALRIVASEEGVAQARAFTEDTLRDWSLGHRGDDAALVVTELAANAVVHAVPRAPADASEVWLDLTRDAGHLTLAVSDPGDAPPVYAPHGTCALEEHGRGLFIVDALCEEWGWTPHPPAGKTVWARLSTTSSSLP</sequence>
<dbReference type="InterPro" id="IPR036890">
    <property type="entry name" value="HATPase_C_sf"/>
</dbReference>
<proteinExistence type="predicted"/>
<dbReference type="AlphaFoldDB" id="A0A089XJ76"/>
<gene>
    <name evidence="3" type="ORF">SGLAU_30340</name>
</gene>
<accession>A0A089XJ76</accession>
<reference evidence="4" key="1">
    <citation type="journal article" date="2015" name="J. Biotechnol.">
        <title>Complete genome sequence of the actinobacterium Streptomyces glaucescens GLA.O (DSM 40922) consisting of a linear chromosome and one linear plasmid.</title>
        <authorList>
            <person name="Ortseifen V."/>
            <person name="Winkler A."/>
            <person name="Albersmeier A."/>
            <person name="Wendler S."/>
            <person name="Puhler A."/>
            <person name="Kalinowski J."/>
            <person name="Ruckert C."/>
        </authorList>
    </citation>
    <scope>NUCLEOTIDE SEQUENCE [LARGE SCALE GENOMIC DNA]</scope>
    <source>
        <strain evidence="4">DSM 40922 / GLA O</strain>
    </source>
</reference>
<dbReference type="Proteomes" id="UP000029482">
    <property type="component" value="Chromosome"/>
</dbReference>
<dbReference type="Gene3D" id="3.30.565.10">
    <property type="entry name" value="Histidine kinase-like ATPase, C-terminal domain"/>
    <property type="match status" value="1"/>
</dbReference>
<feature type="domain" description="Histidine kinase/HSP90-like ATPase" evidence="2">
    <location>
        <begin position="16"/>
        <end position="135"/>
    </location>
</feature>
<keyword evidence="4" id="KW-1185">Reference proteome</keyword>
<dbReference type="PANTHER" id="PTHR35526:SF3">
    <property type="entry name" value="ANTI-SIGMA-F FACTOR RSBW"/>
    <property type="match status" value="1"/>
</dbReference>
<dbReference type="GO" id="GO:0004674">
    <property type="term" value="F:protein serine/threonine kinase activity"/>
    <property type="evidence" value="ECO:0007669"/>
    <property type="project" value="UniProtKB-KW"/>
</dbReference>
<name>A0A089XJ76_STRGA</name>
<dbReference type="KEGG" id="sgu:SGLAU_30340"/>
<dbReference type="PANTHER" id="PTHR35526">
    <property type="entry name" value="ANTI-SIGMA-F FACTOR RSBW-RELATED"/>
    <property type="match status" value="1"/>
</dbReference>
<dbReference type="STRING" id="1907.SGLAU_30340"/>
<dbReference type="EMBL" id="CP009438">
    <property type="protein sequence ID" value="AIS02002.1"/>
    <property type="molecule type" value="Genomic_DNA"/>
</dbReference>
<dbReference type="SUPFAM" id="SSF55874">
    <property type="entry name" value="ATPase domain of HSP90 chaperone/DNA topoisomerase II/histidine kinase"/>
    <property type="match status" value="1"/>
</dbReference>
<dbReference type="CDD" id="cd16936">
    <property type="entry name" value="HATPase_RsbW-like"/>
    <property type="match status" value="1"/>
</dbReference>
<dbReference type="eggNOG" id="COG2172">
    <property type="taxonomic scope" value="Bacteria"/>
</dbReference>
<evidence type="ECO:0000313" key="4">
    <source>
        <dbReference type="Proteomes" id="UP000029482"/>
    </source>
</evidence>
<dbReference type="InterPro" id="IPR050267">
    <property type="entry name" value="Anti-sigma-factor_SerPK"/>
</dbReference>
<dbReference type="InterPro" id="IPR003594">
    <property type="entry name" value="HATPase_dom"/>
</dbReference>
<keyword evidence="1" id="KW-0808">Transferase</keyword>
<keyword evidence="1" id="KW-0723">Serine/threonine-protein kinase</keyword>
<evidence type="ECO:0000256" key="1">
    <source>
        <dbReference type="ARBA" id="ARBA00022527"/>
    </source>
</evidence>
<protein>
    <submittedName>
        <fullName evidence="3">Regulatory protein</fullName>
    </submittedName>
</protein>
<evidence type="ECO:0000259" key="2">
    <source>
        <dbReference type="Pfam" id="PF13581"/>
    </source>
</evidence>
<keyword evidence="1" id="KW-0418">Kinase</keyword>
<evidence type="ECO:0000313" key="3">
    <source>
        <dbReference type="EMBL" id="AIS02002.1"/>
    </source>
</evidence>